<proteinExistence type="predicted"/>
<name>A0A645HZ79_9ZZZZ</name>
<evidence type="ECO:0000256" key="1">
    <source>
        <dbReference type="SAM" id="MobiDB-lite"/>
    </source>
</evidence>
<dbReference type="Pfam" id="PF23750">
    <property type="entry name" value="RsgI_M"/>
    <property type="match status" value="1"/>
</dbReference>
<accession>A0A645HZ79</accession>
<evidence type="ECO:0000259" key="2">
    <source>
        <dbReference type="Pfam" id="PF23750"/>
    </source>
</evidence>
<evidence type="ECO:0000313" key="3">
    <source>
        <dbReference type="EMBL" id="MPN40593.1"/>
    </source>
</evidence>
<feature type="compositionally biased region" description="Pro residues" evidence="1">
    <location>
        <begin position="143"/>
        <end position="153"/>
    </location>
</feature>
<feature type="region of interest" description="Disordered" evidence="1">
    <location>
        <begin position="123"/>
        <end position="203"/>
    </location>
</feature>
<dbReference type="AlphaFoldDB" id="A0A645HZ79"/>
<dbReference type="EMBL" id="VSSQ01097109">
    <property type="protein sequence ID" value="MPN40593.1"/>
    <property type="molecule type" value="Genomic_DNA"/>
</dbReference>
<organism evidence="3">
    <name type="scientific">bioreactor metagenome</name>
    <dbReference type="NCBI Taxonomy" id="1076179"/>
    <lineage>
        <taxon>unclassified sequences</taxon>
        <taxon>metagenomes</taxon>
        <taxon>ecological metagenomes</taxon>
    </lineage>
</organism>
<dbReference type="InterPro" id="IPR055431">
    <property type="entry name" value="RsgI_M"/>
</dbReference>
<gene>
    <name evidence="3" type="ORF">SDC9_188131</name>
</gene>
<sequence length="203" mass="21621">MDTTLLKNRPVAEAVEQTIASLRESGYFPQDAENDVVLAASSYSTQHAEQLAEQLKGRVSGQSDLTILSFSVTHQEVEQAHALGSSAGKVRIVQQLEQSNQAGNGFQEEDWLEKPVRDILQETQEQQTQTQSSGEQQNAPQPQGTPPPAPEATPNPVSAPQEPAPDGEQPFGDGQPSPSPTVSPKSGTPGGKGSYGSDQPPRK</sequence>
<comment type="caution">
    <text evidence="3">The sequence shown here is derived from an EMBL/GenBank/DDBJ whole genome shotgun (WGS) entry which is preliminary data.</text>
</comment>
<feature type="compositionally biased region" description="Low complexity" evidence="1">
    <location>
        <begin position="123"/>
        <end position="142"/>
    </location>
</feature>
<reference evidence="3" key="1">
    <citation type="submission" date="2019-08" db="EMBL/GenBank/DDBJ databases">
        <authorList>
            <person name="Kucharzyk K."/>
            <person name="Murdoch R.W."/>
            <person name="Higgins S."/>
            <person name="Loffler F."/>
        </authorList>
    </citation>
    <scope>NUCLEOTIDE SEQUENCE</scope>
</reference>
<feature type="domain" description="Anti-sigma factor RsgI-like middle" evidence="2">
    <location>
        <begin position="6"/>
        <end position="94"/>
    </location>
</feature>
<protein>
    <recommendedName>
        <fullName evidence="2">Anti-sigma factor RsgI-like middle domain-containing protein</fullName>
    </recommendedName>
</protein>